<comment type="caution">
    <text evidence="11">Lacks conserved residue(s) required for the propagation of feature annotation.</text>
</comment>
<gene>
    <name evidence="13" type="ORF">H9L42_13300</name>
</gene>
<evidence type="ECO:0000256" key="6">
    <source>
        <dbReference type="ARBA" id="ARBA00022967"/>
    </source>
</evidence>
<keyword evidence="11" id="KW-1003">Cell membrane</keyword>
<dbReference type="Gene3D" id="3.40.50.1000">
    <property type="entry name" value="HAD superfamily/HAD-like"/>
    <property type="match status" value="1"/>
</dbReference>
<evidence type="ECO:0000256" key="5">
    <source>
        <dbReference type="ARBA" id="ARBA00022723"/>
    </source>
</evidence>
<dbReference type="GO" id="GO:0046872">
    <property type="term" value="F:metal ion binding"/>
    <property type="evidence" value="ECO:0007669"/>
    <property type="project" value="UniProtKB-KW"/>
</dbReference>
<dbReference type="GO" id="GO:0016887">
    <property type="term" value="F:ATP hydrolysis activity"/>
    <property type="evidence" value="ECO:0007669"/>
    <property type="project" value="InterPro"/>
</dbReference>
<proteinExistence type="inferred from homology"/>
<reference evidence="13" key="1">
    <citation type="submission" date="2020-08" db="EMBL/GenBank/DDBJ databases">
        <title>Genome public.</title>
        <authorList>
            <person name="Liu C."/>
            <person name="Sun Q."/>
        </authorList>
    </citation>
    <scope>NUCLEOTIDE SEQUENCE</scope>
    <source>
        <strain evidence="13">BX12</strain>
    </source>
</reference>
<feature type="domain" description="P-type ATPase A" evidence="12">
    <location>
        <begin position="123"/>
        <end position="221"/>
    </location>
</feature>
<dbReference type="SFLD" id="SFLDG00002">
    <property type="entry name" value="C1.7:_P-type_atpase_like"/>
    <property type="match status" value="1"/>
</dbReference>
<dbReference type="InterPro" id="IPR023298">
    <property type="entry name" value="ATPase_P-typ_TM_dom_sf"/>
</dbReference>
<evidence type="ECO:0000256" key="9">
    <source>
        <dbReference type="ARBA" id="ARBA00039103"/>
    </source>
</evidence>
<keyword evidence="8 11" id="KW-0472">Membrane</keyword>
<evidence type="ECO:0000256" key="11">
    <source>
        <dbReference type="RuleBase" id="RU362081"/>
    </source>
</evidence>
<dbReference type="Proteomes" id="UP000602647">
    <property type="component" value="Unassembled WGS sequence"/>
</dbReference>
<keyword evidence="7 11" id="KW-1133">Transmembrane helix</keyword>
<evidence type="ECO:0000256" key="4">
    <source>
        <dbReference type="ARBA" id="ARBA00022692"/>
    </source>
</evidence>
<dbReference type="Pfam" id="PF00122">
    <property type="entry name" value="E1-E2_ATPase"/>
    <property type="match status" value="1"/>
</dbReference>
<evidence type="ECO:0000256" key="3">
    <source>
        <dbReference type="ARBA" id="ARBA00022539"/>
    </source>
</evidence>
<keyword evidence="4 11" id="KW-0812">Transmembrane</keyword>
<evidence type="ECO:0000259" key="12">
    <source>
        <dbReference type="Pfam" id="PF00122"/>
    </source>
</evidence>
<dbReference type="InterPro" id="IPR001757">
    <property type="entry name" value="P_typ_ATPase"/>
</dbReference>
<comment type="similarity">
    <text evidence="2 11">Belongs to the cation transport ATPase (P-type) (TC 3.A.3) family. Type IB subfamily.</text>
</comment>
<dbReference type="InterPro" id="IPR023299">
    <property type="entry name" value="ATPase_P-typ_cyto_dom_N"/>
</dbReference>
<evidence type="ECO:0000256" key="1">
    <source>
        <dbReference type="ARBA" id="ARBA00004651"/>
    </source>
</evidence>
<keyword evidence="5 11" id="KW-0479">Metal-binding</keyword>
<dbReference type="PRINTS" id="PR00120">
    <property type="entry name" value="HATPASE"/>
</dbReference>
<keyword evidence="6" id="KW-1278">Translocase</keyword>
<keyword evidence="14" id="KW-1185">Reference proteome</keyword>
<dbReference type="SUPFAM" id="SSF56784">
    <property type="entry name" value="HAD-like"/>
    <property type="match status" value="1"/>
</dbReference>
<evidence type="ECO:0000313" key="13">
    <source>
        <dbReference type="EMBL" id="MBC6680800.1"/>
    </source>
</evidence>
<dbReference type="Pfam" id="PF00702">
    <property type="entry name" value="Hydrolase"/>
    <property type="match status" value="1"/>
</dbReference>
<feature type="transmembrane region" description="Helical" evidence="11">
    <location>
        <begin position="271"/>
        <end position="295"/>
    </location>
</feature>
<dbReference type="PANTHER" id="PTHR48085:SF5">
    <property type="entry name" value="CADMIUM_ZINC-TRANSPORTING ATPASE HMA4-RELATED"/>
    <property type="match status" value="1"/>
</dbReference>
<dbReference type="SUPFAM" id="SSF81653">
    <property type="entry name" value="Calcium ATPase, transduction domain A"/>
    <property type="match status" value="1"/>
</dbReference>
<protein>
    <recommendedName>
        <fullName evidence="9">Cd(2+)-exporting ATPase</fullName>
        <ecNumber evidence="9">7.2.2.21</ecNumber>
    </recommendedName>
</protein>
<dbReference type="FunFam" id="2.70.150.10:FF:000002">
    <property type="entry name" value="Copper-transporting ATPase 1, putative"/>
    <property type="match status" value="1"/>
</dbReference>
<comment type="caution">
    <text evidence="13">The sequence shown here is derived from an EMBL/GenBank/DDBJ whole genome shotgun (WGS) entry which is preliminary data.</text>
</comment>
<dbReference type="InterPro" id="IPR023214">
    <property type="entry name" value="HAD_sf"/>
</dbReference>
<dbReference type="NCBIfam" id="TIGR01494">
    <property type="entry name" value="ATPase_P-type"/>
    <property type="match status" value="1"/>
</dbReference>
<sequence length="637" mass="67106">MKRISDFFAGVKMTAVSGVCLAASLVMLLADVNPILDPAWITVVLSGYPLLYLALTRLFFEKWISSALLISMAMVASLSIGELFAAGEVAFIMAIGAILEDRTVARAKKGLSQLIALAPQEGRRLTAENGVVREEKIPAEQIQEGDLLRILPGEKIPVDGVIVEGQTSVDQSVMTGESLPADKEAGDEVYCGTLNCFGAVDIRATKVGADSSLQKLIRLVEEAEEKKAPVQRTADKWSVWLVPIALFIAVAAAVINWLLGVDLTAALTRGVTVLVVFCPCALALATPVSVMAAIGQAAKHGVIIKSGEALEKMGKVDTIAFDKTGTLTFGAPKVSDVIVLEPHGDDRNRERLLELAAAVESRSEHPLGKAIVAFAAESGVACQNLPRAETFHMVPGKGVRAEVAGKNVFCGSSRYLKENGIALNELAEKQLAKLQRQGKACILIGEEGVCIGLIGLSDTLRPDAKAMIQKLSELGAGTCLLTGDSQRTACYLAEQAGISNIRAQLLPGDKVAEITRLQAEGKMVCMIGDGVNDAPALKTAYVGAAMGSMGSDIAVEAADIALVSEELSRIPYLTRLSRSALNTIRGNIAASMCINAIAVGLSVLGLLNPVTGALVHNAGSVLVVLNGALLYDRNFEE</sequence>
<comment type="catalytic activity">
    <reaction evidence="10">
        <text>Cd(2+)(in) + ATP + H2O = Cd(2+)(out) + ADP + phosphate + H(+)</text>
        <dbReference type="Rhea" id="RHEA:12132"/>
        <dbReference type="ChEBI" id="CHEBI:15377"/>
        <dbReference type="ChEBI" id="CHEBI:15378"/>
        <dbReference type="ChEBI" id="CHEBI:30616"/>
        <dbReference type="ChEBI" id="CHEBI:43474"/>
        <dbReference type="ChEBI" id="CHEBI:48775"/>
        <dbReference type="ChEBI" id="CHEBI:456216"/>
        <dbReference type="EC" id="7.2.2.21"/>
    </reaction>
</comment>
<dbReference type="InterPro" id="IPR027256">
    <property type="entry name" value="P-typ_ATPase_IB"/>
</dbReference>
<dbReference type="NCBIfam" id="TIGR01525">
    <property type="entry name" value="ATPase-IB_hvy"/>
    <property type="match status" value="1"/>
</dbReference>
<dbReference type="SFLD" id="SFLDF00027">
    <property type="entry name" value="p-type_atpase"/>
    <property type="match status" value="1"/>
</dbReference>
<dbReference type="Gene3D" id="3.40.1110.10">
    <property type="entry name" value="Calcium-transporting ATPase, cytoplasmic domain N"/>
    <property type="match status" value="1"/>
</dbReference>
<dbReference type="InterPro" id="IPR059000">
    <property type="entry name" value="ATPase_P-type_domA"/>
</dbReference>
<dbReference type="SUPFAM" id="SSF81665">
    <property type="entry name" value="Calcium ATPase, transmembrane domain M"/>
    <property type="match status" value="1"/>
</dbReference>
<dbReference type="InterPro" id="IPR051014">
    <property type="entry name" value="Cation_Transport_ATPase_IB"/>
</dbReference>
<evidence type="ECO:0000256" key="2">
    <source>
        <dbReference type="ARBA" id="ARBA00006024"/>
    </source>
</evidence>
<feature type="transmembrane region" description="Helical" evidence="11">
    <location>
        <begin position="237"/>
        <end position="259"/>
    </location>
</feature>
<evidence type="ECO:0000313" key="14">
    <source>
        <dbReference type="Proteomes" id="UP000602647"/>
    </source>
</evidence>
<dbReference type="GO" id="GO:0005886">
    <property type="term" value="C:plasma membrane"/>
    <property type="evidence" value="ECO:0007669"/>
    <property type="project" value="UniProtKB-SubCell"/>
</dbReference>
<dbReference type="PRINTS" id="PR00119">
    <property type="entry name" value="CATATPASE"/>
</dbReference>
<keyword evidence="3" id="KW-0104">Cadmium</keyword>
<dbReference type="InterPro" id="IPR036412">
    <property type="entry name" value="HAD-like_sf"/>
</dbReference>
<keyword evidence="11" id="KW-0547">Nucleotide-binding</keyword>
<dbReference type="EMBL" id="JACRYT010000019">
    <property type="protein sequence ID" value="MBC6680800.1"/>
    <property type="molecule type" value="Genomic_DNA"/>
</dbReference>
<feature type="transmembrane region" description="Helical" evidence="11">
    <location>
        <begin position="40"/>
        <end position="60"/>
    </location>
</feature>
<dbReference type="AlphaFoldDB" id="A0A923SRP1"/>
<dbReference type="GO" id="GO:0008551">
    <property type="term" value="F:P-type cadmium transporter activity"/>
    <property type="evidence" value="ECO:0007669"/>
    <property type="project" value="UniProtKB-EC"/>
</dbReference>
<dbReference type="EC" id="7.2.2.21" evidence="9"/>
<keyword evidence="11" id="KW-0067">ATP-binding</keyword>
<accession>A0A923SRP1</accession>
<dbReference type="InterPro" id="IPR044492">
    <property type="entry name" value="P_typ_ATPase_HD_dom"/>
</dbReference>
<name>A0A923SRP1_9FIRM</name>
<organism evidence="13 14">
    <name type="scientific">Zhenpiania hominis</name>
    <dbReference type="NCBI Taxonomy" id="2763644"/>
    <lineage>
        <taxon>Bacteria</taxon>
        <taxon>Bacillati</taxon>
        <taxon>Bacillota</taxon>
        <taxon>Clostridia</taxon>
        <taxon>Peptostreptococcales</taxon>
        <taxon>Anaerovoracaceae</taxon>
        <taxon>Zhenpiania</taxon>
    </lineage>
</organism>
<dbReference type="PANTHER" id="PTHR48085">
    <property type="entry name" value="CADMIUM/ZINC-TRANSPORTING ATPASE HMA2-RELATED"/>
    <property type="match status" value="1"/>
</dbReference>
<dbReference type="SFLD" id="SFLDS00003">
    <property type="entry name" value="Haloacid_Dehalogenase"/>
    <property type="match status" value="1"/>
</dbReference>
<dbReference type="GO" id="GO:0005524">
    <property type="term" value="F:ATP binding"/>
    <property type="evidence" value="ECO:0007669"/>
    <property type="project" value="UniProtKB-UniRule"/>
</dbReference>
<dbReference type="InterPro" id="IPR008250">
    <property type="entry name" value="ATPase_P-typ_transduc_dom_A_sf"/>
</dbReference>
<evidence type="ECO:0000256" key="8">
    <source>
        <dbReference type="ARBA" id="ARBA00023136"/>
    </source>
</evidence>
<comment type="subcellular location">
    <subcellularLocation>
        <location evidence="1">Cell membrane</location>
        <topology evidence="1">Multi-pass membrane protein</topology>
    </subcellularLocation>
</comment>
<evidence type="ECO:0000256" key="10">
    <source>
        <dbReference type="ARBA" id="ARBA00049338"/>
    </source>
</evidence>
<dbReference type="InterPro" id="IPR018303">
    <property type="entry name" value="ATPase_P-typ_P_site"/>
</dbReference>
<dbReference type="PROSITE" id="PS00154">
    <property type="entry name" value="ATPASE_E1_E2"/>
    <property type="match status" value="1"/>
</dbReference>
<dbReference type="Gene3D" id="2.70.150.10">
    <property type="entry name" value="Calcium-transporting ATPase, cytoplasmic transduction domain A"/>
    <property type="match status" value="1"/>
</dbReference>
<evidence type="ECO:0000256" key="7">
    <source>
        <dbReference type="ARBA" id="ARBA00022989"/>
    </source>
</evidence>